<dbReference type="InterPro" id="IPR014818">
    <property type="entry name" value="Phage/plasmid_primase_P4_C"/>
</dbReference>
<dbReference type="PANTHER" id="PTHR35372:SF2">
    <property type="entry name" value="SF3 HELICASE DOMAIN-CONTAINING PROTEIN"/>
    <property type="match status" value="1"/>
</dbReference>
<comment type="caution">
    <text evidence="6">The sequence shown here is derived from an EMBL/GenBank/DDBJ whole genome shotgun (WGS) entry which is preliminary data.</text>
</comment>
<dbReference type="EMBL" id="BAFN01000001">
    <property type="protein sequence ID" value="GAN35151.1"/>
    <property type="molecule type" value="Genomic_DNA"/>
</dbReference>
<dbReference type="Pfam" id="PF03288">
    <property type="entry name" value="Pox_D5"/>
    <property type="match status" value="1"/>
</dbReference>
<dbReference type="Gene3D" id="3.40.50.300">
    <property type="entry name" value="P-loop containing nucleotide triphosphate hydrolases"/>
    <property type="match status" value="1"/>
</dbReference>
<evidence type="ECO:0000259" key="5">
    <source>
        <dbReference type="PROSITE" id="PS51206"/>
    </source>
</evidence>
<evidence type="ECO:0000256" key="2">
    <source>
        <dbReference type="ARBA" id="ARBA00022801"/>
    </source>
</evidence>
<sequence length="736" mass="83268">MNKTEILNRLDKSKFYQELIPSLEVNGKPEALGLCPFHDDTNPSLSVNVESGLFRCFSCDAKGDIFTFYQRFKDVDFPTALREIGKIAGIVESDIKPKVVATFKYMDEASNVLYLKERLEPGRNGKRKEFVFKHLEGDRWAMGRGCDPAPYNLPQITKSKYCFIVEGEAKADLLNSWGLVATCLDSGANSPIKNEHIEILSKLEKVVILPDSDKPGREYASKIASVLHGKVGELRVVELPGLSEAEDVLDWSKIPGNNKEKLIELVQNAPEWMPDKGEAASVNQPETNKPKVFNCTDLGNAKRLVSQHGDVIRYYYARKKWLTWDGKTWSIDNNGQILRLAKKTVHNIYQEAYLASDPDISKRLGKWGAKSQGKDKITAMVSLAESEEEIPIQPDELDTNPYLLNCLNGTIDLRTGDLKPHDPKDFITKIIRVEYDPAAQCPQWLEFLEMIFNWNYDLIRFIQRAVGYSLTGDTSEQCLFLPYGLGENGKSSFIDAISTLLGDYAQAADFETFLTKKNDGGTRNDIARMQGRRFISAVETEGERRLAEVLVKQLTGGDTITARFLYGEFFDFKPEFKLWLACNHKPNIKGTDHAIWRRIKLIPFNVKIPKEKRILKSKVMEMFTKEFPGILAWAVQGSLEWRRGGLQTPEEVQNATNHYREEMDVIGAFLAECCILTPEVKSKASDLYGAYKNWCEAGGEYILSQRSFGLRLTERGLERVKSGGNCWKGIGLKIEK</sequence>
<accession>A0ABQ0K2G3</accession>
<dbReference type="CDD" id="cd01029">
    <property type="entry name" value="TOPRIM_primases"/>
    <property type="match status" value="1"/>
</dbReference>
<dbReference type="Pfam" id="PF01807">
    <property type="entry name" value="Zn_ribbon_DnaG"/>
    <property type="match status" value="1"/>
</dbReference>
<dbReference type="InterPro" id="IPR002694">
    <property type="entry name" value="Znf_CHC2"/>
</dbReference>
<dbReference type="SUPFAM" id="SSF57783">
    <property type="entry name" value="Zinc beta-ribbon"/>
    <property type="match status" value="1"/>
</dbReference>
<keyword evidence="3" id="KW-0347">Helicase</keyword>
<dbReference type="PROSITE" id="PS51206">
    <property type="entry name" value="SF3_HELICASE_1"/>
    <property type="match status" value="1"/>
</dbReference>
<keyword evidence="4" id="KW-0067">ATP-binding</keyword>
<evidence type="ECO:0000256" key="1">
    <source>
        <dbReference type="ARBA" id="ARBA00022741"/>
    </source>
</evidence>
<evidence type="ECO:0000313" key="7">
    <source>
        <dbReference type="Proteomes" id="UP000032309"/>
    </source>
</evidence>
<dbReference type="SUPFAM" id="SSF52540">
    <property type="entry name" value="P-loop containing nucleoside triphosphate hydrolases"/>
    <property type="match status" value="1"/>
</dbReference>
<evidence type="ECO:0000256" key="4">
    <source>
        <dbReference type="ARBA" id="ARBA00022840"/>
    </source>
</evidence>
<feature type="domain" description="SF3 helicase" evidence="5">
    <location>
        <begin position="457"/>
        <end position="617"/>
    </location>
</feature>
<dbReference type="Pfam" id="PF08706">
    <property type="entry name" value="D5_N"/>
    <property type="match status" value="1"/>
</dbReference>
<dbReference type="PANTHER" id="PTHR35372">
    <property type="entry name" value="ATP BINDING PROTEIN-RELATED"/>
    <property type="match status" value="1"/>
</dbReference>
<dbReference type="Gene3D" id="3.90.580.10">
    <property type="entry name" value="Zinc finger, CHC2-type domain"/>
    <property type="match status" value="1"/>
</dbReference>
<evidence type="ECO:0000256" key="3">
    <source>
        <dbReference type="ARBA" id="ARBA00022806"/>
    </source>
</evidence>
<dbReference type="InterPro" id="IPR051620">
    <property type="entry name" value="ORF904-like_C"/>
</dbReference>
<dbReference type="Proteomes" id="UP000032309">
    <property type="component" value="Unassembled WGS sequence"/>
</dbReference>
<dbReference type="InterPro" id="IPR004968">
    <property type="entry name" value="DNA_primase/NTPase_C"/>
</dbReference>
<dbReference type="SMART" id="SM00885">
    <property type="entry name" value="D5_N"/>
    <property type="match status" value="1"/>
</dbReference>
<dbReference type="RefSeq" id="WP_052565183.1">
    <property type="nucleotide sequence ID" value="NZ_BAFN01000001.1"/>
</dbReference>
<dbReference type="NCBIfam" id="TIGR01613">
    <property type="entry name" value="primase_Cterm"/>
    <property type="match status" value="1"/>
</dbReference>
<protein>
    <submittedName>
        <fullName evidence="6">ATPase</fullName>
    </submittedName>
</protein>
<organism evidence="6 7">
    <name type="scientific">Candidatus Brocadia sinica JPN1</name>
    <dbReference type="NCBI Taxonomy" id="1197129"/>
    <lineage>
        <taxon>Bacteria</taxon>
        <taxon>Pseudomonadati</taxon>
        <taxon>Planctomycetota</taxon>
        <taxon>Candidatus Brocadiia</taxon>
        <taxon>Candidatus Brocadiales</taxon>
        <taxon>Candidatus Brocadiaceae</taxon>
        <taxon>Candidatus Brocadia</taxon>
    </lineage>
</organism>
<dbReference type="SMART" id="SM00400">
    <property type="entry name" value="ZnF_CHCC"/>
    <property type="match status" value="1"/>
</dbReference>
<dbReference type="Pfam" id="PF19263">
    <property type="entry name" value="DUF5906"/>
    <property type="match status" value="1"/>
</dbReference>
<dbReference type="Gene3D" id="3.40.1360.10">
    <property type="match status" value="1"/>
</dbReference>
<dbReference type="InterPro" id="IPR006500">
    <property type="entry name" value="Helicase_put_C_phage/plasmid"/>
</dbReference>
<dbReference type="SUPFAM" id="SSF56731">
    <property type="entry name" value="DNA primase core"/>
    <property type="match status" value="1"/>
</dbReference>
<dbReference type="InterPro" id="IPR027417">
    <property type="entry name" value="P-loop_NTPase"/>
</dbReference>
<dbReference type="InterPro" id="IPR034154">
    <property type="entry name" value="TOPRIM_DnaG/twinkle"/>
</dbReference>
<keyword evidence="1" id="KW-0547">Nucleotide-binding</keyword>
<reference evidence="7" key="1">
    <citation type="journal article" date="2015" name="Genome Announc.">
        <title>Draft Genome Sequence of an Anaerobic Ammonium-Oxidizing Bacterium, "Candidatus Brocadia sinica".</title>
        <authorList>
            <person name="Oshiki M."/>
            <person name="Shinyako-Hata K."/>
            <person name="Satoh H."/>
            <person name="Okabe S."/>
        </authorList>
    </citation>
    <scope>NUCLEOTIDE SEQUENCE [LARGE SCALE GENOMIC DNA]</scope>
    <source>
        <strain evidence="7">JPN1</strain>
    </source>
</reference>
<dbReference type="InterPro" id="IPR014015">
    <property type="entry name" value="Helicase_SF3_DNA-vir"/>
</dbReference>
<keyword evidence="2" id="KW-0378">Hydrolase</keyword>
<gene>
    <name evidence="6" type="ORF">BROSI_A3697</name>
</gene>
<proteinExistence type="predicted"/>
<evidence type="ECO:0000313" key="6">
    <source>
        <dbReference type="EMBL" id="GAN35151.1"/>
    </source>
</evidence>
<keyword evidence="7" id="KW-1185">Reference proteome</keyword>
<name>A0ABQ0K2G3_9BACT</name>
<dbReference type="InterPro" id="IPR036977">
    <property type="entry name" value="DNA_primase_Znf_CHC2"/>
</dbReference>
<dbReference type="InterPro" id="IPR045455">
    <property type="entry name" value="NrS-1_pol-like_helicase"/>
</dbReference>